<evidence type="ECO:0000313" key="2">
    <source>
        <dbReference type="Proteomes" id="UP000000366"/>
    </source>
</evidence>
<dbReference type="EMBL" id="CP000555">
    <property type="protein sequence ID" value="ABM95278.1"/>
    <property type="molecule type" value="Genomic_DNA"/>
</dbReference>
<gene>
    <name evidence="1" type="ordered locus">Mpe_A2322</name>
</gene>
<accession>A2SI89</accession>
<organism evidence="1 2">
    <name type="scientific">Methylibium petroleiphilum (strain ATCC BAA-1232 / LMG 22953 / PM1)</name>
    <dbReference type="NCBI Taxonomy" id="420662"/>
    <lineage>
        <taxon>Bacteria</taxon>
        <taxon>Pseudomonadati</taxon>
        <taxon>Pseudomonadota</taxon>
        <taxon>Betaproteobacteria</taxon>
        <taxon>Burkholderiales</taxon>
        <taxon>Sphaerotilaceae</taxon>
        <taxon>Methylibium</taxon>
    </lineage>
</organism>
<dbReference type="eggNOG" id="ENOG502ZEPQ">
    <property type="taxonomic scope" value="Bacteria"/>
</dbReference>
<name>A2SI89_METPP</name>
<dbReference type="RefSeq" id="WP_011829915.1">
    <property type="nucleotide sequence ID" value="NC_008825.1"/>
</dbReference>
<dbReference type="NCBIfam" id="NF047650">
    <property type="entry name" value="lipo_NMCC_0638"/>
    <property type="match status" value="1"/>
</dbReference>
<reference evidence="1 2" key="1">
    <citation type="journal article" date="2007" name="J. Bacteriol.">
        <title>Whole-genome analysis of the methyl tert-butyl ether-degrading beta-proteobacterium Methylibium petroleiphilum PM1.</title>
        <authorList>
            <person name="Kane S.R."/>
            <person name="Chakicherla A.Y."/>
            <person name="Chain P.S.G."/>
            <person name="Schmidt R."/>
            <person name="Shin M.W."/>
            <person name="Legler T.C."/>
            <person name="Scow K.M."/>
            <person name="Larimer F.W."/>
            <person name="Lucas S.M."/>
            <person name="Richardson P.M."/>
            <person name="Hristova K.R."/>
        </authorList>
    </citation>
    <scope>NUCLEOTIDE SEQUENCE [LARGE SCALE GENOMIC DNA]</scope>
    <source>
        <strain evidence="2">ATCC BAA-1232 / LMG 22953 / PM1</strain>
    </source>
</reference>
<dbReference type="HOGENOM" id="CLU_1265725_0_0_4"/>
<protein>
    <submittedName>
        <fullName evidence="1">Uncharacterized protein</fullName>
    </submittedName>
</protein>
<dbReference type="AlphaFoldDB" id="A2SI89"/>
<dbReference type="STRING" id="420662.Mpe_A2322"/>
<evidence type="ECO:0000313" key="1">
    <source>
        <dbReference type="EMBL" id="ABM95278.1"/>
    </source>
</evidence>
<sequence>MEPLQRCAGPRGGLGRRLGIGVVLVAVLQSVAAQSAGPEFVAPPGSARTDAVVQGPVVDARTLAQEAVELYGRTCAVAGGDAGARVDLALAAGLAPLQTDDAQRSSLLGGASGQVYAAPDREALLQLALADDGRCVVWAEHADGPSVLAGFLRVIDEVHGPGTSLQPVRERVVQITGGWRRQTGFDLGDEPARRAFDAITLVGNRPGVQLLRVAPVDR</sequence>
<proteinExistence type="predicted"/>
<keyword evidence="2" id="KW-1185">Reference proteome</keyword>
<dbReference type="Proteomes" id="UP000000366">
    <property type="component" value="Chromosome"/>
</dbReference>
<dbReference type="KEGG" id="mpt:Mpe_A2322"/>